<feature type="region of interest" description="Disordered" evidence="1">
    <location>
        <begin position="2379"/>
        <end position="2406"/>
    </location>
</feature>
<feature type="compositionally biased region" description="Basic and acidic residues" evidence="1">
    <location>
        <begin position="2169"/>
        <end position="2182"/>
    </location>
</feature>
<proteinExistence type="predicted"/>
<dbReference type="InterPro" id="IPR001680">
    <property type="entry name" value="WD40_rpt"/>
</dbReference>
<feature type="compositionally biased region" description="Acidic residues" evidence="1">
    <location>
        <begin position="696"/>
        <end position="749"/>
    </location>
</feature>
<feature type="region of interest" description="Disordered" evidence="1">
    <location>
        <begin position="941"/>
        <end position="1140"/>
    </location>
</feature>
<evidence type="ECO:0000313" key="2">
    <source>
        <dbReference type="EMBL" id="EGS19478.1"/>
    </source>
</evidence>
<dbReference type="GeneID" id="18258983"/>
<dbReference type="eggNOG" id="ENOG502SDAK">
    <property type="taxonomic scope" value="Eukaryota"/>
</dbReference>
<dbReference type="EMBL" id="GL988044">
    <property type="protein sequence ID" value="EGS19478.1"/>
    <property type="molecule type" value="Genomic_DNA"/>
</dbReference>
<reference evidence="2 3" key="1">
    <citation type="journal article" date="2011" name="Cell">
        <title>Insight into structure and assembly of the nuclear pore complex by utilizing the genome of a eukaryotic thermophile.</title>
        <authorList>
            <person name="Amlacher S."/>
            <person name="Sarges P."/>
            <person name="Flemming D."/>
            <person name="van Noort V."/>
            <person name="Kunze R."/>
            <person name="Devos D.P."/>
            <person name="Arumugam M."/>
            <person name="Bork P."/>
            <person name="Hurt E."/>
        </authorList>
    </citation>
    <scope>NUCLEOTIDE SEQUENCE [LARGE SCALE GENOMIC DNA]</scope>
    <source>
        <strain evidence="3">DSM 1495 / CBS 144.50 / IMI 039719</strain>
    </source>
</reference>
<feature type="compositionally biased region" description="Basic and acidic residues" evidence="1">
    <location>
        <begin position="1232"/>
        <end position="1241"/>
    </location>
</feature>
<feature type="compositionally biased region" description="Basic and acidic residues" evidence="1">
    <location>
        <begin position="1529"/>
        <end position="1538"/>
    </location>
</feature>
<feature type="compositionally biased region" description="Basic and acidic residues" evidence="1">
    <location>
        <begin position="1677"/>
        <end position="1696"/>
    </location>
</feature>
<feature type="compositionally biased region" description="Basic and acidic residues" evidence="1">
    <location>
        <begin position="949"/>
        <end position="958"/>
    </location>
</feature>
<evidence type="ECO:0000256" key="1">
    <source>
        <dbReference type="SAM" id="MobiDB-lite"/>
    </source>
</evidence>
<feature type="region of interest" description="Disordered" evidence="1">
    <location>
        <begin position="1232"/>
        <end position="1755"/>
    </location>
</feature>
<feature type="compositionally biased region" description="Acidic residues" evidence="1">
    <location>
        <begin position="763"/>
        <end position="774"/>
    </location>
</feature>
<dbReference type="InterPro" id="IPR036322">
    <property type="entry name" value="WD40_repeat_dom_sf"/>
</dbReference>
<feature type="region of interest" description="Disordered" evidence="1">
    <location>
        <begin position="807"/>
        <end position="830"/>
    </location>
</feature>
<feature type="compositionally biased region" description="Basic and acidic residues" evidence="1">
    <location>
        <begin position="1104"/>
        <end position="1139"/>
    </location>
</feature>
<feature type="region of interest" description="Disordered" evidence="1">
    <location>
        <begin position="2122"/>
        <end position="2154"/>
    </location>
</feature>
<dbReference type="RefSeq" id="XP_006695300.1">
    <property type="nucleotide sequence ID" value="XM_006695237.1"/>
</dbReference>
<feature type="compositionally biased region" description="Basic and acidic residues" evidence="1">
    <location>
        <begin position="1316"/>
        <end position="1328"/>
    </location>
</feature>
<dbReference type="OrthoDB" id="4590117at2759"/>
<feature type="region of interest" description="Disordered" evidence="1">
    <location>
        <begin position="908"/>
        <end position="928"/>
    </location>
</feature>
<dbReference type="Gene3D" id="2.130.10.10">
    <property type="entry name" value="YVTN repeat-like/Quinoprotein amine dehydrogenase"/>
    <property type="match status" value="1"/>
</dbReference>
<feature type="compositionally biased region" description="Basic and acidic residues" evidence="1">
    <location>
        <begin position="1736"/>
        <end position="1755"/>
    </location>
</feature>
<feature type="region of interest" description="Disordered" evidence="1">
    <location>
        <begin position="696"/>
        <end position="779"/>
    </location>
</feature>
<dbReference type="Proteomes" id="UP000008066">
    <property type="component" value="Unassembled WGS sequence"/>
</dbReference>
<feature type="region of interest" description="Disordered" evidence="1">
    <location>
        <begin position="615"/>
        <end position="635"/>
    </location>
</feature>
<feature type="compositionally biased region" description="Basic and acidic residues" evidence="1">
    <location>
        <begin position="1464"/>
        <end position="1509"/>
    </location>
</feature>
<gene>
    <name evidence="2" type="ORF">CTHT_0049450</name>
</gene>
<feature type="compositionally biased region" description="Polar residues" evidence="1">
    <location>
        <begin position="1638"/>
        <end position="1649"/>
    </location>
</feature>
<sequence>MTNPTRYPSHLFEYVWPCGHHENVSIEEAPGMTLVRGQLTLPVAKQPEDFTEEERIGIPGRRKCCQCWATCSLFKRLDACEECEHLFNGCSTCMIVDSSGCREIATVEGRVVGEFDQTPEFWRCNECENLNSFGNEGPFNGFIAPKFADYLDETRCQNCQARFSEDHWVISPFWIYLGTWNGRVVAKGGPWYWSLEWHRNFAPADHSKENCYSTRKNGRKRRENPCIAKEELSKPHVEKKSFVIPTLVVQTDDNVSLPPLSSGLTPYAVDDHDRPGPKERLGPPSFEGHMLTIDNQTSNSAVFTIADYQDEDPEGQSIYGQEKDRLQIPEDDHQTVDIGSYYDAPSVYDQQSEERDCKEGDGSGEEWFVDHTQYTVVHNTYAVLATDAAAPFNPPGMTHDMLWDERDEDDDVPFSRKTNCEESAEKSEAEIEATLPEGQGQELNPAAILEEEFFDAQLGEKDADECLEEINPDGCGTERNIHEEQFNEEVERDMEQDEGLTGDPGDMFDDGEGEEEIVLENEGFINNDQIADYNPGENACNGNPAEEGVIELEPLYEMQSDDPIGETLPEGEKNLLEGEESPDVEVEPLMNELAEQIEELLQPELAEDELLEHEDVDRGVDSAQVEEQDLSENGELMEDGLLLEEEVFDEGSPGERGILDEELPREEEIFGEVPTGQGEFVGQEVIEEEGEVIDDAPLEENEGVGEELPQDEQVLDAASPEEGEIVDEEAPREEQVPGDDNFDGEEIIGEEVSQERGLTGEEFPQEDFLEEGVPEEGSPREVEYLDENDVPADIFPDDGFAEERKMREEPLLEEEQIVDRDLPEEGNVTNMDEIWDRNMGHLAARPEEGIIQAEPALVEQDGLEPYKPLEDDAVVDNTSSPQNETWLECKPLPDTRVLEEDVFTLCEPNMEGEGSNGCDPPVDNETHREGELMGRLDDEFIAEDEIASDEERAHHDEAPLEGGTSHVDEAISEGESSFPVDARAGPQGDVPPKLEESTQEVASPANEASPNALTAPGFEEDVELEGESAAKDSPEEVCPTNRAEQSAEDEGKPKPEASLPGDNDINEAGPSYEDEAPNENEGIQGRESPVVTDPEFDNFYTEFSEGRGSEGEFPHSQRRGAEPNEEYKTDDLIDGHTEEETGGVVDFEQARADSLQTADEQFEKAENCDDQSLPSDDAVRIDDLAQQDLPSCDEDTSIDSMPGDFELFVEEPGSLDRWPEQRKRMVKEQFKCIQPIEKEEPPTDDPPAEEVADVEQKPHPSMDADFDDPVAENPPFNQSLILSEGPNLCWPDQGSPIPEERPNQLEGSDGLALADHGSEGFFYKHAEGEEAFDDEPELMCPSDDGASGRVGRREEASLDESYEEEANARMESPSQGLREDPPDEHSSSCDGYVPPSPTGVAETALEAPDVGEVGICEEIAPDNVPLEENFDRESHLNNPLNESGNEYLPYDEIAGSGDKLPPLLKDRPREWCLRRQSEQQSKEPLLMERFEEGSTTSEEYHDGDSDHGPLELGLLADERSNWEPESSLDNDRGSEERPVTPQSLTPQVPANEDESRLEDEPFEDNHLDDRQPTDFEKNFFNGRRHSTFGENDEQSGSENSLSKLSVNELDSAQYSYPEDSQLHQDQQNWIGQKRGRFNTKTADSPTDPHTYQGLFHPHPGVRVSEMQFDTQSPSGRSFDHDDQSDVDHEGENRQDVQAEDDASDAGGDTLPEFPTPQHCRLSRDNQIPSPAPLSTKEPRLYHPRYERAHDKYYDPDDIRSDLPETPCHHDVWPDAAVPYPRHQPHVEEQPKPRHNNEVKDNRYSWLLPLMAIATLGWGMGNLEQQYRVGVRKEPRCSIRALVSELLGGKKRKGNVNTVLSCVQMDETIARETKAQTQKVRTCLSGSRQGLSNGLLLRNDDKRRRGFWSILPGRKKVKQSDLEAQTHPLIGEQLAPNNETPQYLSPVNHTPTWDQSHGFPNEPLGNGRTKRDPVGVVSSQEEATDGTCFDRSRRRKKAEQGGFLARLFGCPRKSRDPIDDLGSAEDKSIVEQFPDVEIDNKTSGADRRGFFARLFGWKSRVQNSDEPLMKNDGCNERTTGNSDLLNRECESHPKKGFFARLFYLRRTSRRTPVSEDIELGNIASSHSDLPRPGRVKTGSPQLVQRKDSRQSTIATLVDEYNAEQRRRQLLQEESLGKHKDKNTSAKSSRGKRTVKGKAQEDKRRSKIKGAQVLENNLPKPKPARRETGKRVSSPGTEAESGDNAANKYREAFHGSIIVRTPNAGGKDTCSTVPRDAKAKTQDQTQPYDPPERDTATVSNQYQAFKAMLHIVAATSSTFRRVLPGLVPSYRASNRHVASSSLRPGGGSSHTNSMADLPPRFLTDLEDSLLTPSQVSFISRSSSRQDVEVASTNGSTRRWDDPPEQEPVSPTDFVQSIVIRFIMRISRAPLATVFAAEITHVTFTPLDTHITTVVQKSSLQKLITPAGPMTLATFHADSGARLPNPVIAYRNWGDDQVSVNGAPAFMPLSAAGASLIVACAFYMIEPHMERTGLGRLPPLCPWVEVFDLTEGKRERLVKWAEAPIRAPLAWCGDGRYLAGVSVRDPRRVVVTSISFRAGASGKRKDLGTGKIEFMFSRHDDEVLHLAWLPIGAKGDGRWMAAGTKALVTVGKDGFVRITDALTGKTLKKLEVGARSPPSMLQVSPAGDMVVTVWGRDVILWYLDENRVHRHSLNDTRLTEGWPLCISPDCRYLACQTEDGFDICDLETGKFRGEYARRDLPQVTAAAFDNSGTRIVVATLSGSVEFFRLVS</sequence>
<dbReference type="SMART" id="SM00320">
    <property type="entry name" value="WD40"/>
    <property type="match status" value="3"/>
</dbReference>
<feature type="compositionally biased region" description="Acidic residues" evidence="1">
    <location>
        <begin position="624"/>
        <end position="635"/>
    </location>
</feature>
<name>G0SB98_CHATD</name>
<dbReference type="KEGG" id="cthr:CTHT_0049450"/>
<dbReference type="SUPFAM" id="SSF50978">
    <property type="entry name" value="WD40 repeat-like"/>
    <property type="match status" value="1"/>
</dbReference>
<keyword evidence="3" id="KW-1185">Reference proteome</keyword>
<dbReference type="InterPro" id="IPR015943">
    <property type="entry name" value="WD40/YVTN_repeat-like_dom_sf"/>
</dbReference>
<feature type="compositionally biased region" description="Basic and acidic residues" evidence="1">
    <location>
        <begin position="1377"/>
        <end position="1387"/>
    </location>
</feature>
<dbReference type="HOGENOM" id="CLU_226904_0_0_1"/>
<feature type="region of interest" description="Disordered" evidence="1">
    <location>
        <begin position="1956"/>
        <end position="1994"/>
    </location>
</feature>
<accession>G0SB98</accession>
<feature type="compositionally biased region" description="Polar residues" evidence="1">
    <location>
        <begin position="1596"/>
        <end position="1614"/>
    </location>
</feature>
<feature type="region of interest" description="Disordered" evidence="1">
    <location>
        <begin position="2255"/>
        <end position="2294"/>
    </location>
</feature>
<feature type="compositionally biased region" description="Acidic residues" evidence="1">
    <location>
        <begin position="1551"/>
        <end position="1562"/>
    </location>
</feature>
<feature type="region of interest" description="Disordered" evidence="1">
    <location>
        <begin position="2169"/>
        <end position="2243"/>
    </location>
</feature>
<evidence type="ECO:0000313" key="3">
    <source>
        <dbReference type="Proteomes" id="UP000008066"/>
    </source>
</evidence>
<organism evidence="3">
    <name type="scientific">Chaetomium thermophilum (strain DSM 1495 / CBS 144.50 / IMI 039719)</name>
    <name type="common">Thermochaetoides thermophila</name>
    <dbReference type="NCBI Taxonomy" id="759272"/>
    <lineage>
        <taxon>Eukaryota</taxon>
        <taxon>Fungi</taxon>
        <taxon>Dikarya</taxon>
        <taxon>Ascomycota</taxon>
        <taxon>Pezizomycotina</taxon>
        <taxon>Sordariomycetes</taxon>
        <taxon>Sordariomycetidae</taxon>
        <taxon>Sordariales</taxon>
        <taxon>Chaetomiaceae</taxon>
        <taxon>Thermochaetoides</taxon>
    </lineage>
</organism>
<protein>
    <submittedName>
        <fullName evidence="2">Uncharacterized protein</fullName>
    </submittedName>
</protein>
<feature type="compositionally biased region" description="Acidic residues" evidence="1">
    <location>
        <begin position="1242"/>
        <end position="1253"/>
    </location>
</feature>
<feature type="compositionally biased region" description="Basic and acidic residues" evidence="1">
    <location>
        <begin position="1563"/>
        <end position="1577"/>
    </location>
</feature>
<dbReference type="STRING" id="759272.G0SB98"/>